<dbReference type="SUPFAM" id="SSF52980">
    <property type="entry name" value="Restriction endonuclease-like"/>
    <property type="match status" value="1"/>
</dbReference>
<dbReference type="Proteomes" id="UP000608024">
    <property type="component" value="Unassembled WGS sequence"/>
</dbReference>
<evidence type="ECO:0000259" key="1">
    <source>
        <dbReference type="Pfam" id="PF05685"/>
    </source>
</evidence>
<dbReference type="InterPro" id="IPR008538">
    <property type="entry name" value="Uma2"/>
</dbReference>
<dbReference type="PANTHER" id="PTHR34107:SF2">
    <property type="entry name" value="SLL0888 PROTEIN"/>
    <property type="match status" value="1"/>
</dbReference>
<feature type="domain" description="Putative restriction endonuclease" evidence="1">
    <location>
        <begin position="31"/>
        <end position="172"/>
    </location>
</feature>
<gene>
    <name evidence="2" type="ORF">GCM10018785_69200</name>
</gene>
<dbReference type="Gene3D" id="3.90.1570.10">
    <property type="entry name" value="tt1808, chain A"/>
    <property type="match status" value="1"/>
</dbReference>
<evidence type="ECO:0000313" key="2">
    <source>
        <dbReference type="EMBL" id="GHE93527.1"/>
    </source>
</evidence>
<evidence type="ECO:0000313" key="3">
    <source>
        <dbReference type="Proteomes" id="UP000608024"/>
    </source>
</evidence>
<sequence>MSAQPIEPGPDVSYSRLRDMADDIIGALDRRGDRVRVDIANQEITVHMMSPSNPHGEIVFEVGFQIRTQDRDAVLLVENRVHHPGLGLCRSADLLAMSREARERQDDDFAFFAPDVSVAVEVVSSSNPGNDYITKLRDYPRMGVPEYVIIDPRNGTVTVHSGPDTASGEPRYADAPRHYKFGDAVPMGPWTVDTSAFPRYRAPRSRA</sequence>
<proteinExistence type="predicted"/>
<dbReference type="InterPro" id="IPR012296">
    <property type="entry name" value="Nuclease_put_TT1808"/>
</dbReference>
<reference evidence="2" key="2">
    <citation type="submission" date="2020-09" db="EMBL/GenBank/DDBJ databases">
        <authorList>
            <person name="Sun Q."/>
            <person name="Ohkuma M."/>
        </authorList>
    </citation>
    <scope>NUCLEOTIDE SEQUENCE</scope>
    <source>
        <strain evidence="2">JCM 4784</strain>
    </source>
</reference>
<protein>
    <recommendedName>
        <fullName evidence="1">Putative restriction endonuclease domain-containing protein</fullName>
    </recommendedName>
</protein>
<accession>A0A919A982</accession>
<dbReference type="EMBL" id="BNBT01000189">
    <property type="protein sequence ID" value="GHE93527.1"/>
    <property type="molecule type" value="Genomic_DNA"/>
</dbReference>
<comment type="caution">
    <text evidence="2">The sequence shown here is derived from an EMBL/GenBank/DDBJ whole genome shotgun (WGS) entry which is preliminary data.</text>
</comment>
<keyword evidence="3" id="KW-1185">Reference proteome</keyword>
<reference evidence="2" key="1">
    <citation type="journal article" date="2014" name="Int. J. Syst. Evol. Microbiol.">
        <title>Complete genome sequence of Corynebacterium casei LMG S-19264T (=DSM 44701T), isolated from a smear-ripened cheese.</title>
        <authorList>
            <consortium name="US DOE Joint Genome Institute (JGI-PGF)"/>
            <person name="Walter F."/>
            <person name="Albersmeier A."/>
            <person name="Kalinowski J."/>
            <person name="Ruckert C."/>
        </authorList>
    </citation>
    <scope>NUCLEOTIDE SEQUENCE</scope>
    <source>
        <strain evidence="2">JCM 4784</strain>
    </source>
</reference>
<dbReference type="PANTHER" id="PTHR34107">
    <property type="entry name" value="SLL0198 PROTEIN-RELATED"/>
    <property type="match status" value="1"/>
</dbReference>
<organism evidence="2 3">
    <name type="scientific">Streptomyces longispororuber</name>
    <dbReference type="NCBI Taxonomy" id="68230"/>
    <lineage>
        <taxon>Bacteria</taxon>
        <taxon>Bacillati</taxon>
        <taxon>Actinomycetota</taxon>
        <taxon>Actinomycetes</taxon>
        <taxon>Kitasatosporales</taxon>
        <taxon>Streptomycetaceae</taxon>
        <taxon>Streptomyces</taxon>
    </lineage>
</organism>
<name>A0A919A982_9ACTN</name>
<dbReference type="AlphaFoldDB" id="A0A919A982"/>
<dbReference type="RefSeq" id="WP_190140134.1">
    <property type="nucleotide sequence ID" value="NZ_BNBT01000189.1"/>
</dbReference>
<dbReference type="InterPro" id="IPR011335">
    <property type="entry name" value="Restrct_endonuc-II-like"/>
</dbReference>
<dbReference type="CDD" id="cd06260">
    <property type="entry name" value="DUF820-like"/>
    <property type="match status" value="1"/>
</dbReference>
<dbReference type="Pfam" id="PF05685">
    <property type="entry name" value="Uma2"/>
    <property type="match status" value="1"/>
</dbReference>